<dbReference type="Pfam" id="PF00440">
    <property type="entry name" value="TetR_N"/>
    <property type="match status" value="1"/>
</dbReference>
<dbReference type="GO" id="GO:0003700">
    <property type="term" value="F:DNA-binding transcription factor activity"/>
    <property type="evidence" value="ECO:0007669"/>
    <property type="project" value="TreeGrafter"/>
</dbReference>
<name>A0A4V4GRJ7_9BURK</name>
<dbReference type="PANTHER" id="PTHR30055:SF146">
    <property type="entry name" value="HTH-TYPE TRANSCRIPTIONAL DUAL REGULATOR CECR"/>
    <property type="match status" value="1"/>
</dbReference>
<evidence type="ECO:0000259" key="4">
    <source>
        <dbReference type="PROSITE" id="PS50977"/>
    </source>
</evidence>
<dbReference type="InterPro" id="IPR036271">
    <property type="entry name" value="Tet_transcr_reg_TetR-rel_C_sf"/>
</dbReference>
<dbReference type="PANTHER" id="PTHR30055">
    <property type="entry name" value="HTH-TYPE TRANSCRIPTIONAL REGULATOR RUTR"/>
    <property type="match status" value="1"/>
</dbReference>
<dbReference type="Pfam" id="PF14246">
    <property type="entry name" value="TetR_C_7"/>
    <property type="match status" value="1"/>
</dbReference>
<dbReference type="EMBL" id="STFG01000006">
    <property type="protein sequence ID" value="THU02526.1"/>
    <property type="molecule type" value="Genomic_DNA"/>
</dbReference>
<dbReference type="Gene3D" id="1.10.357.10">
    <property type="entry name" value="Tetracycline Repressor, domain 2"/>
    <property type="match status" value="1"/>
</dbReference>
<accession>A0A4V4GRJ7</accession>
<dbReference type="InterPro" id="IPR050109">
    <property type="entry name" value="HTH-type_TetR-like_transc_reg"/>
</dbReference>
<dbReference type="OrthoDB" id="8595767at2"/>
<gene>
    <name evidence="5" type="ORF">E9531_07550</name>
</gene>
<keyword evidence="6" id="KW-1185">Reference proteome</keyword>
<reference evidence="5 6" key="1">
    <citation type="journal article" date="2015" name="Antonie Van Leeuwenhoek">
        <title>Lampropedia puyangensis sp. nov., isolated from symptomatic bark of Populus ? euramericana canker and emended description of Lampropedia hyalina (Ehrenberg 1832) Lee et al. 2004.</title>
        <authorList>
            <person name="Li Y."/>
            <person name="Wang T."/>
            <person name="Piao C.G."/>
            <person name="Wang L.F."/>
            <person name="Tian G.Z."/>
            <person name="Zhu T.H."/>
            <person name="Guo M.W."/>
        </authorList>
    </citation>
    <scope>NUCLEOTIDE SEQUENCE [LARGE SCALE GENOMIC DNA]</scope>
    <source>
        <strain evidence="5 6">2-bin</strain>
    </source>
</reference>
<evidence type="ECO:0000256" key="2">
    <source>
        <dbReference type="PROSITE-ProRule" id="PRU00335"/>
    </source>
</evidence>
<dbReference type="Proteomes" id="UP000308917">
    <property type="component" value="Unassembled WGS sequence"/>
</dbReference>
<dbReference type="RefSeq" id="WP_136573146.1">
    <property type="nucleotide sequence ID" value="NZ_STFG01000006.1"/>
</dbReference>
<feature type="region of interest" description="Disordered" evidence="3">
    <location>
        <begin position="1"/>
        <end position="20"/>
    </location>
</feature>
<comment type="caution">
    <text evidence="5">The sequence shown here is derived from an EMBL/GenBank/DDBJ whole genome shotgun (WGS) entry which is preliminary data.</text>
</comment>
<evidence type="ECO:0000256" key="3">
    <source>
        <dbReference type="SAM" id="MobiDB-lite"/>
    </source>
</evidence>
<dbReference type="SUPFAM" id="SSF46689">
    <property type="entry name" value="Homeodomain-like"/>
    <property type="match status" value="1"/>
</dbReference>
<sequence>MTAANPRKKTTVKTTESPVLTRRGQQRQEVLLAVAAEHFLSHGYQGSSLDAIIAQAGGSKGAIYRHFNGKEGLFSAVVEQLCYEFLTDLRAIDVRECALPDGLRMVLLELVHVLAQPRHAAFYRLIVAGSAQFPDAGKTWYEHGPARWFDVLMQLFNHQREQGIVTSDIPIEHIARILFDAVLSNLTTQFVILGKPIEVEETTPLIEELISMTQARFAVRSANAGLAPP</sequence>
<dbReference type="InterPro" id="IPR001647">
    <property type="entry name" value="HTH_TetR"/>
</dbReference>
<feature type="compositionally biased region" description="Basic residues" evidence="3">
    <location>
        <begin position="1"/>
        <end position="11"/>
    </location>
</feature>
<evidence type="ECO:0000313" key="6">
    <source>
        <dbReference type="Proteomes" id="UP000308917"/>
    </source>
</evidence>
<dbReference type="GO" id="GO:0000976">
    <property type="term" value="F:transcription cis-regulatory region binding"/>
    <property type="evidence" value="ECO:0007669"/>
    <property type="project" value="TreeGrafter"/>
</dbReference>
<keyword evidence="1 2" id="KW-0238">DNA-binding</keyword>
<dbReference type="PRINTS" id="PR00455">
    <property type="entry name" value="HTHTETR"/>
</dbReference>
<dbReference type="SUPFAM" id="SSF48498">
    <property type="entry name" value="Tetracyclin repressor-like, C-terminal domain"/>
    <property type="match status" value="1"/>
</dbReference>
<dbReference type="InterPro" id="IPR039536">
    <property type="entry name" value="TetR_C_Proteobacteria"/>
</dbReference>
<feature type="domain" description="HTH tetR-type" evidence="4">
    <location>
        <begin position="25"/>
        <end position="85"/>
    </location>
</feature>
<dbReference type="AlphaFoldDB" id="A0A4V4GRJ7"/>
<protein>
    <submittedName>
        <fullName evidence="5">TetR/AcrR family transcriptional regulator</fullName>
    </submittedName>
</protein>
<feature type="DNA-binding region" description="H-T-H motif" evidence="2">
    <location>
        <begin position="48"/>
        <end position="67"/>
    </location>
</feature>
<evidence type="ECO:0000313" key="5">
    <source>
        <dbReference type="EMBL" id="THU02526.1"/>
    </source>
</evidence>
<organism evidence="5 6">
    <name type="scientific">Lampropedia puyangensis</name>
    <dbReference type="NCBI Taxonomy" id="1330072"/>
    <lineage>
        <taxon>Bacteria</taxon>
        <taxon>Pseudomonadati</taxon>
        <taxon>Pseudomonadota</taxon>
        <taxon>Betaproteobacteria</taxon>
        <taxon>Burkholderiales</taxon>
        <taxon>Comamonadaceae</taxon>
        <taxon>Lampropedia</taxon>
    </lineage>
</organism>
<evidence type="ECO:0000256" key="1">
    <source>
        <dbReference type="ARBA" id="ARBA00023125"/>
    </source>
</evidence>
<dbReference type="InterPro" id="IPR009057">
    <property type="entry name" value="Homeodomain-like_sf"/>
</dbReference>
<dbReference type="PROSITE" id="PS50977">
    <property type="entry name" value="HTH_TETR_2"/>
    <property type="match status" value="1"/>
</dbReference>
<proteinExistence type="predicted"/>